<gene>
    <name evidence="10" type="ORF">A6A03_11955</name>
</gene>
<keyword evidence="11" id="KW-1185">Reference proteome</keyword>
<evidence type="ECO:0000256" key="8">
    <source>
        <dbReference type="SAM" id="Phobius"/>
    </source>
</evidence>
<dbReference type="PANTHER" id="PTHR33932:SF4">
    <property type="entry name" value="NA(+)_H(+) ANTIPORTER SUBUNIT B"/>
    <property type="match status" value="1"/>
</dbReference>
<proteinExistence type="inferred from homology"/>
<evidence type="ECO:0000256" key="3">
    <source>
        <dbReference type="ARBA" id="ARBA00022475"/>
    </source>
</evidence>
<evidence type="ECO:0000256" key="6">
    <source>
        <dbReference type="ARBA" id="ARBA00023136"/>
    </source>
</evidence>
<dbReference type="Proteomes" id="UP000078287">
    <property type="component" value="Unassembled WGS sequence"/>
</dbReference>
<evidence type="ECO:0000256" key="1">
    <source>
        <dbReference type="ARBA" id="ARBA00004651"/>
    </source>
</evidence>
<evidence type="ECO:0000259" key="9">
    <source>
        <dbReference type="Pfam" id="PF04039"/>
    </source>
</evidence>
<dbReference type="OrthoDB" id="9798859at2"/>
<dbReference type="InterPro" id="IPR050622">
    <property type="entry name" value="CPA3_antiporter_subunitB"/>
</dbReference>
<organism evidence="10 11">
    <name type="scientific">Chloroflexus islandicus</name>
    <dbReference type="NCBI Taxonomy" id="1707952"/>
    <lineage>
        <taxon>Bacteria</taxon>
        <taxon>Bacillati</taxon>
        <taxon>Chloroflexota</taxon>
        <taxon>Chloroflexia</taxon>
        <taxon>Chloroflexales</taxon>
        <taxon>Chloroflexineae</taxon>
        <taxon>Chloroflexaceae</taxon>
        <taxon>Chloroflexus</taxon>
    </lineage>
</organism>
<dbReference type="EMBL" id="LWQS01000043">
    <property type="protein sequence ID" value="OAN46507.1"/>
    <property type="molecule type" value="Genomic_DNA"/>
</dbReference>
<feature type="transmembrane region" description="Helical" evidence="8">
    <location>
        <begin position="56"/>
        <end position="78"/>
    </location>
</feature>
<keyword evidence="5 8" id="KW-1133">Transmembrane helix</keyword>
<dbReference type="STRING" id="1707952.A6A03_11955"/>
<feature type="transmembrane region" description="Helical" evidence="8">
    <location>
        <begin position="90"/>
        <end position="115"/>
    </location>
</feature>
<dbReference type="InterPro" id="IPR007182">
    <property type="entry name" value="MnhB"/>
</dbReference>
<keyword evidence="3" id="KW-1003">Cell membrane</keyword>
<feature type="domain" description="Na+/H+ antiporter MnhB subunit-related protein" evidence="9">
    <location>
        <begin position="29"/>
        <end position="150"/>
    </location>
</feature>
<evidence type="ECO:0000256" key="7">
    <source>
        <dbReference type="SAM" id="MobiDB-lite"/>
    </source>
</evidence>
<evidence type="ECO:0000313" key="10">
    <source>
        <dbReference type="EMBL" id="OAN46507.1"/>
    </source>
</evidence>
<name>A0A178MEC6_9CHLR</name>
<feature type="transmembrane region" description="Helical" evidence="8">
    <location>
        <begin position="28"/>
        <end position="50"/>
    </location>
</feature>
<evidence type="ECO:0000256" key="4">
    <source>
        <dbReference type="ARBA" id="ARBA00022692"/>
    </source>
</evidence>
<dbReference type="PANTHER" id="PTHR33932">
    <property type="entry name" value="NA(+)/H(+) ANTIPORTER SUBUNIT B"/>
    <property type="match status" value="1"/>
</dbReference>
<dbReference type="GO" id="GO:0005886">
    <property type="term" value="C:plasma membrane"/>
    <property type="evidence" value="ECO:0007669"/>
    <property type="project" value="UniProtKB-SubCell"/>
</dbReference>
<comment type="caution">
    <text evidence="10">The sequence shown here is derived from an EMBL/GenBank/DDBJ whole genome shotgun (WGS) entry which is preliminary data.</text>
</comment>
<dbReference type="AlphaFoldDB" id="A0A178MEC6"/>
<evidence type="ECO:0000256" key="2">
    <source>
        <dbReference type="ARBA" id="ARBA00009425"/>
    </source>
</evidence>
<sequence>MLHRNESPLPNRPPSRSTPRDSALYDSLILRTVSRLMMPLLLLLSIYMLLRGHNLPGGGFIGGLLASSAIILQMVAFGPKTARRILPVNYLLLAAFGVFFGAIWGLPAMVAGLPYMQAFWLPEPIPGVGKIGTPVLFDIGVYFTVIGVTTKIALLLVEEPSLFPLPAMKPAPVEQEEGA</sequence>
<keyword evidence="4 8" id="KW-0812">Transmembrane</keyword>
<evidence type="ECO:0000313" key="11">
    <source>
        <dbReference type="Proteomes" id="UP000078287"/>
    </source>
</evidence>
<protein>
    <submittedName>
        <fullName evidence="10">Cation:proton antiporter</fullName>
    </submittedName>
</protein>
<feature type="region of interest" description="Disordered" evidence="7">
    <location>
        <begin position="1"/>
        <end position="20"/>
    </location>
</feature>
<evidence type="ECO:0000256" key="5">
    <source>
        <dbReference type="ARBA" id="ARBA00022989"/>
    </source>
</evidence>
<reference evidence="10 11" key="1">
    <citation type="submission" date="2016-04" db="EMBL/GenBank/DDBJ databases">
        <title>Chloroflexus islandicus sp. nov., a thermophilic filamentous anoxygenic phototrophic bacterium from geyser Strokkur (Iceland).</title>
        <authorList>
            <person name="Gaisin V.A."/>
            <person name="Kalashnikov A.M."/>
            <person name="Sukhacheva M.V."/>
            <person name="Grouzdev D.S."/>
            <person name="Ivanov T.M."/>
            <person name="Kuznetsov B."/>
            <person name="Gorlenko V.M."/>
        </authorList>
    </citation>
    <scope>NUCLEOTIDE SEQUENCE [LARGE SCALE GENOMIC DNA]</scope>
    <source>
        <strain evidence="11">isl-2</strain>
    </source>
</reference>
<feature type="transmembrane region" description="Helical" evidence="8">
    <location>
        <begin position="135"/>
        <end position="157"/>
    </location>
</feature>
<accession>A0A178MEC6</accession>
<dbReference type="RefSeq" id="WP_066785513.1">
    <property type="nucleotide sequence ID" value="NZ_LWQS01000043.1"/>
</dbReference>
<comment type="subcellular location">
    <subcellularLocation>
        <location evidence="1">Cell membrane</location>
        <topology evidence="1">Multi-pass membrane protein</topology>
    </subcellularLocation>
</comment>
<dbReference type="NCBIfam" id="NF009163">
    <property type="entry name" value="PRK12509.1"/>
    <property type="match status" value="1"/>
</dbReference>
<dbReference type="Pfam" id="PF04039">
    <property type="entry name" value="MnhB"/>
    <property type="match status" value="1"/>
</dbReference>
<comment type="similarity">
    <text evidence="2">Belongs to the CPA3 antiporters (TC 2.A.63) subunit B family.</text>
</comment>
<keyword evidence="6 8" id="KW-0472">Membrane</keyword>